<keyword evidence="5" id="KW-1185">Reference proteome</keyword>
<dbReference type="RefSeq" id="WP_344536583.1">
    <property type="nucleotide sequence ID" value="NZ_BAAATD010000001.1"/>
</dbReference>
<dbReference type="CDD" id="cd10918">
    <property type="entry name" value="CE4_NodB_like_5s_6s"/>
    <property type="match status" value="1"/>
</dbReference>
<dbReference type="SUPFAM" id="SSF88713">
    <property type="entry name" value="Glycoside hydrolase/deacetylase"/>
    <property type="match status" value="1"/>
</dbReference>
<keyword evidence="2" id="KW-0732">Signal</keyword>
<dbReference type="InterPro" id="IPR051398">
    <property type="entry name" value="Polysacch_Deacetylase"/>
</dbReference>
<accession>A0ABN3P7R7</accession>
<feature type="domain" description="NodB homology" evidence="3">
    <location>
        <begin position="64"/>
        <end position="270"/>
    </location>
</feature>
<comment type="caution">
    <text evidence="4">The sequence shown here is derived from an EMBL/GenBank/DDBJ whole genome shotgun (WGS) entry which is preliminary data.</text>
</comment>
<dbReference type="Pfam" id="PF01522">
    <property type="entry name" value="Polysacc_deac_1"/>
    <property type="match status" value="1"/>
</dbReference>
<organism evidence="4 5">
    <name type="scientific">Actinomadura fulvescens</name>
    <dbReference type="NCBI Taxonomy" id="46160"/>
    <lineage>
        <taxon>Bacteria</taxon>
        <taxon>Bacillati</taxon>
        <taxon>Actinomycetota</taxon>
        <taxon>Actinomycetes</taxon>
        <taxon>Streptosporangiales</taxon>
        <taxon>Thermomonosporaceae</taxon>
        <taxon>Actinomadura</taxon>
    </lineage>
</organism>
<name>A0ABN3P7R7_9ACTN</name>
<comment type="subcellular location">
    <subcellularLocation>
        <location evidence="1">Secreted</location>
    </subcellularLocation>
</comment>
<dbReference type="Proteomes" id="UP001501509">
    <property type="component" value="Unassembled WGS sequence"/>
</dbReference>
<evidence type="ECO:0000259" key="3">
    <source>
        <dbReference type="PROSITE" id="PS51677"/>
    </source>
</evidence>
<evidence type="ECO:0000313" key="4">
    <source>
        <dbReference type="EMBL" id="GAA2573136.1"/>
    </source>
</evidence>
<gene>
    <name evidence="4" type="ORF">GCM10010411_00980</name>
</gene>
<reference evidence="4 5" key="1">
    <citation type="journal article" date="2019" name="Int. J. Syst. Evol. Microbiol.">
        <title>The Global Catalogue of Microorganisms (GCM) 10K type strain sequencing project: providing services to taxonomists for standard genome sequencing and annotation.</title>
        <authorList>
            <consortium name="The Broad Institute Genomics Platform"/>
            <consortium name="The Broad Institute Genome Sequencing Center for Infectious Disease"/>
            <person name="Wu L."/>
            <person name="Ma J."/>
        </authorList>
    </citation>
    <scope>NUCLEOTIDE SEQUENCE [LARGE SCALE GENOMIC DNA]</scope>
    <source>
        <strain evidence="4 5">JCM 6833</strain>
    </source>
</reference>
<dbReference type="InterPro" id="IPR011330">
    <property type="entry name" value="Glyco_hydro/deAcase_b/a-brl"/>
</dbReference>
<dbReference type="InterPro" id="IPR002509">
    <property type="entry name" value="NODB_dom"/>
</dbReference>
<dbReference type="EMBL" id="BAAATD010000001">
    <property type="protein sequence ID" value="GAA2573136.1"/>
    <property type="molecule type" value="Genomic_DNA"/>
</dbReference>
<evidence type="ECO:0000256" key="1">
    <source>
        <dbReference type="ARBA" id="ARBA00004613"/>
    </source>
</evidence>
<evidence type="ECO:0000313" key="5">
    <source>
        <dbReference type="Proteomes" id="UP001501509"/>
    </source>
</evidence>
<sequence length="270" mass="29005">MTGVPVLMYHSVCERPPPSTAALAVRPGAFADQMALLKDRGFTPVPFSAVAAGTAGAAGDLPGKPVAITFDDGYADFHEHALPVLDAHGFTATVFVTTGWLADAGADAAGRPLDRMLAWEQVREAAAHGIEIGGHSHSHPQLDQLGDADLRSELTRNRGLLEDRLGRAVITMAYPYGYSSVRVRRAVRAAGYDAACSVENKLGGAGREGRADTLAIPRLTVRMSTSLDTFERVADGRGIPLIYLKDRALTRGFAVVRRTRYAVRRVTRRV</sequence>
<proteinExistence type="predicted"/>
<protein>
    <recommendedName>
        <fullName evidence="3">NodB homology domain-containing protein</fullName>
    </recommendedName>
</protein>
<dbReference type="PROSITE" id="PS51677">
    <property type="entry name" value="NODB"/>
    <property type="match status" value="1"/>
</dbReference>
<dbReference type="Gene3D" id="3.20.20.370">
    <property type="entry name" value="Glycoside hydrolase/deacetylase"/>
    <property type="match status" value="1"/>
</dbReference>
<dbReference type="PANTHER" id="PTHR34216">
    <property type="match status" value="1"/>
</dbReference>
<evidence type="ECO:0000256" key="2">
    <source>
        <dbReference type="ARBA" id="ARBA00022729"/>
    </source>
</evidence>
<dbReference type="PANTHER" id="PTHR34216:SF3">
    <property type="entry name" value="POLY-BETA-1,6-N-ACETYL-D-GLUCOSAMINE N-DEACETYLASE"/>
    <property type="match status" value="1"/>
</dbReference>